<accession>A0A8X7RSH1</accession>
<dbReference type="Proteomes" id="UP000886595">
    <property type="component" value="Unassembled WGS sequence"/>
</dbReference>
<evidence type="ECO:0000313" key="3">
    <source>
        <dbReference type="Proteomes" id="UP000886595"/>
    </source>
</evidence>
<evidence type="ECO:0000313" key="2">
    <source>
        <dbReference type="EMBL" id="KAG2293227.1"/>
    </source>
</evidence>
<sequence>MTHAHKCGASEGGANNLGDDMPGDGAVKAQPSSNVTNVVPLNHTVGSKH</sequence>
<keyword evidence="3" id="KW-1185">Reference proteome</keyword>
<protein>
    <submittedName>
        <fullName evidence="2">Uncharacterized protein</fullName>
    </submittedName>
</protein>
<evidence type="ECO:0000256" key="1">
    <source>
        <dbReference type="SAM" id="MobiDB-lite"/>
    </source>
</evidence>
<reference evidence="2 3" key="1">
    <citation type="submission" date="2020-02" db="EMBL/GenBank/DDBJ databases">
        <authorList>
            <person name="Ma Q."/>
            <person name="Huang Y."/>
            <person name="Song X."/>
            <person name="Pei D."/>
        </authorList>
    </citation>
    <scope>NUCLEOTIDE SEQUENCE [LARGE SCALE GENOMIC DNA]</scope>
    <source>
        <strain evidence="2">Sxm20200214</strain>
        <tissue evidence="2">Leaf</tissue>
    </source>
</reference>
<proteinExistence type="predicted"/>
<comment type="caution">
    <text evidence="2">The sequence shown here is derived from an EMBL/GenBank/DDBJ whole genome shotgun (WGS) entry which is preliminary data.</text>
</comment>
<name>A0A8X7RSH1_BRACI</name>
<feature type="compositionally biased region" description="Polar residues" evidence="1">
    <location>
        <begin position="30"/>
        <end position="39"/>
    </location>
</feature>
<dbReference type="EMBL" id="JAAMPC010000009">
    <property type="protein sequence ID" value="KAG2293227.1"/>
    <property type="molecule type" value="Genomic_DNA"/>
</dbReference>
<gene>
    <name evidence="2" type="ORF">Bca52824_039896</name>
</gene>
<dbReference type="AlphaFoldDB" id="A0A8X7RSH1"/>
<feature type="region of interest" description="Disordered" evidence="1">
    <location>
        <begin position="1"/>
        <end position="49"/>
    </location>
</feature>
<organism evidence="2 3">
    <name type="scientific">Brassica carinata</name>
    <name type="common">Ethiopian mustard</name>
    <name type="synonym">Abyssinian cabbage</name>
    <dbReference type="NCBI Taxonomy" id="52824"/>
    <lineage>
        <taxon>Eukaryota</taxon>
        <taxon>Viridiplantae</taxon>
        <taxon>Streptophyta</taxon>
        <taxon>Embryophyta</taxon>
        <taxon>Tracheophyta</taxon>
        <taxon>Spermatophyta</taxon>
        <taxon>Magnoliopsida</taxon>
        <taxon>eudicotyledons</taxon>
        <taxon>Gunneridae</taxon>
        <taxon>Pentapetalae</taxon>
        <taxon>rosids</taxon>
        <taxon>malvids</taxon>
        <taxon>Brassicales</taxon>
        <taxon>Brassicaceae</taxon>
        <taxon>Brassiceae</taxon>
        <taxon>Brassica</taxon>
    </lineage>
</organism>